<organism evidence="3">
    <name type="scientific">Tanacetum cinerariifolium</name>
    <name type="common">Dalmatian daisy</name>
    <name type="synonym">Chrysanthemum cinerariifolium</name>
    <dbReference type="NCBI Taxonomy" id="118510"/>
    <lineage>
        <taxon>Eukaryota</taxon>
        <taxon>Viridiplantae</taxon>
        <taxon>Streptophyta</taxon>
        <taxon>Embryophyta</taxon>
        <taxon>Tracheophyta</taxon>
        <taxon>Spermatophyta</taxon>
        <taxon>Magnoliopsida</taxon>
        <taxon>eudicotyledons</taxon>
        <taxon>Gunneridae</taxon>
        <taxon>Pentapetalae</taxon>
        <taxon>asterids</taxon>
        <taxon>campanulids</taxon>
        <taxon>Asterales</taxon>
        <taxon>Asteraceae</taxon>
        <taxon>Asteroideae</taxon>
        <taxon>Anthemideae</taxon>
        <taxon>Anthemidinae</taxon>
        <taxon>Tanacetum</taxon>
    </lineage>
</organism>
<protein>
    <submittedName>
        <fullName evidence="3">Cyclic nucleotide-gated ion channel 1-like</fullName>
    </submittedName>
</protein>
<dbReference type="AlphaFoldDB" id="A0A699J207"/>
<feature type="non-terminal residue" evidence="3">
    <location>
        <position position="1"/>
    </location>
</feature>
<keyword evidence="2" id="KW-0472">Membrane</keyword>
<dbReference type="PANTHER" id="PTHR45651">
    <property type="entry name" value="CYCLIC NUCLEOTIDE-GATED ION CHANNEL 15-RELATED-RELATED"/>
    <property type="match status" value="1"/>
</dbReference>
<name>A0A699J207_TANCI</name>
<dbReference type="GO" id="GO:0016020">
    <property type="term" value="C:membrane"/>
    <property type="evidence" value="ECO:0007669"/>
    <property type="project" value="UniProtKB-SubCell"/>
</dbReference>
<dbReference type="SUPFAM" id="SSF81324">
    <property type="entry name" value="Voltage-gated potassium channels"/>
    <property type="match status" value="1"/>
</dbReference>
<comment type="caution">
    <text evidence="3">The sequence shown here is derived from an EMBL/GenBank/DDBJ whole genome shotgun (WGS) entry which is preliminary data.</text>
</comment>
<evidence type="ECO:0000313" key="3">
    <source>
        <dbReference type="EMBL" id="GFA05322.1"/>
    </source>
</evidence>
<feature type="transmembrane region" description="Helical" evidence="2">
    <location>
        <begin position="115"/>
        <end position="134"/>
    </location>
</feature>
<evidence type="ECO:0000256" key="1">
    <source>
        <dbReference type="ARBA" id="ARBA00023303"/>
    </source>
</evidence>
<keyword evidence="2" id="KW-0812">Transmembrane</keyword>
<keyword evidence="2" id="KW-1133">Transmembrane helix</keyword>
<dbReference type="PANTHER" id="PTHR45651:SF77">
    <property type="entry name" value="IQ MOTIF, EF-HAND BINDING SITE-RELATED"/>
    <property type="match status" value="1"/>
</dbReference>
<feature type="non-terminal residue" evidence="3">
    <location>
        <position position="152"/>
    </location>
</feature>
<keyword evidence="1" id="KW-0407">Ion channel</keyword>
<evidence type="ECO:0000256" key="2">
    <source>
        <dbReference type="SAM" id="Phobius"/>
    </source>
</evidence>
<sequence>SHVVGAIWYLFAIESELRCWHIACQRHNCRSKFLYCGEGRVGDYGILNTSCPLLERIEIKNSTNFDFGIYLDALQTRIVETRDFRQKILYCSWWGLQSLSSLGQGLKASTFYGEILFADFIAVIGLVLFALLIGNMQGSKCKTFYWVDPELP</sequence>
<dbReference type="GO" id="GO:0005216">
    <property type="term" value="F:monoatomic ion channel activity"/>
    <property type="evidence" value="ECO:0007669"/>
    <property type="project" value="InterPro"/>
</dbReference>
<accession>A0A699J207</accession>
<keyword evidence="1" id="KW-0813">Transport</keyword>
<reference evidence="3" key="1">
    <citation type="journal article" date="2019" name="Sci. Rep.">
        <title>Draft genome of Tanacetum cinerariifolium, the natural source of mosquito coil.</title>
        <authorList>
            <person name="Yamashiro T."/>
            <person name="Shiraishi A."/>
            <person name="Satake H."/>
            <person name="Nakayama K."/>
        </authorList>
    </citation>
    <scope>NUCLEOTIDE SEQUENCE</scope>
</reference>
<keyword evidence="1" id="KW-0406">Ion transport</keyword>
<gene>
    <name evidence="3" type="ORF">Tci_577294</name>
</gene>
<proteinExistence type="predicted"/>
<dbReference type="EMBL" id="BKCJ010361728">
    <property type="protein sequence ID" value="GFA05322.1"/>
    <property type="molecule type" value="Genomic_DNA"/>
</dbReference>